<dbReference type="Proteomes" id="UP000267430">
    <property type="component" value="Unassembled WGS sequence"/>
</dbReference>
<sequence length="64" mass="7341">MLPSGTVGIQAFKSSPEYEYIIELFEDSFLGNQLFEEIKLLNRSNWNKGKTPLIAGEFSWKQSL</sequence>
<proteinExistence type="predicted"/>
<dbReference type="AlphaFoldDB" id="A0A3S0VJI7"/>
<gene>
    <name evidence="1" type="ORF">ELQ35_17890</name>
</gene>
<name>A0A3S0VJI7_9BACI</name>
<keyword evidence="2" id="KW-1185">Reference proteome</keyword>
<organism evidence="1 2">
    <name type="scientific">Peribacillus cavernae</name>
    <dbReference type="NCBI Taxonomy" id="1674310"/>
    <lineage>
        <taxon>Bacteria</taxon>
        <taxon>Bacillati</taxon>
        <taxon>Bacillota</taxon>
        <taxon>Bacilli</taxon>
        <taxon>Bacillales</taxon>
        <taxon>Bacillaceae</taxon>
        <taxon>Peribacillus</taxon>
    </lineage>
</organism>
<comment type="caution">
    <text evidence="1">The sequence shown here is derived from an EMBL/GenBank/DDBJ whole genome shotgun (WGS) entry which is preliminary data.</text>
</comment>
<reference evidence="1 2" key="1">
    <citation type="submission" date="2018-12" db="EMBL/GenBank/DDBJ databases">
        <title>Bacillus chawlae sp. nov., Bacillus glennii sp. nov., and Bacillus saganii sp. nov. Isolated from the Vehicle Assembly Building at Kennedy Space Center where the Viking Spacecraft were Assembled.</title>
        <authorList>
            <person name="Seuylemezian A."/>
            <person name="Vaishampayan P."/>
        </authorList>
    </citation>
    <scope>NUCLEOTIDE SEQUENCE [LARGE SCALE GENOMIC DNA]</scope>
    <source>
        <strain evidence="1 2">L5</strain>
    </source>
</reference>
<dbReference type="EMBL" id="RYZZ01000032">
    <property type="protein sequence ID" value="RUQ26928.1"/>
    <property type="molecule type" value="Genomic_DNA"/>
</dbReference>
<accession>A0A3S0VJI7</accession>
<evidence type="ECO:0000313" key="2">
    <source>
        <dbReference type="Proteomes" id="UP000267430"/>
    </source>
</evidence>
<evidence type="ECO:0000313" key="1">
    <source>
        <dbReference type="EMBL" id="RUQ26928.1"/>
    </source>
</evidence>
<protein>
    <submittedName>
        <fullName evidence="1">Uncharacterized protein</fullName>
    </submittedName>
</protein>